<evidence type="ECO:0000259" key="2">
    <source>
        <dbReference type="Pfam" id="PF00656"/>
    </source>
</evidence>
<dbReference type="Proteomes" id="UP000044841">
    <property type="component" value="Unassembled WGS sequence"/>
</dbReference>
<reference evidence="3 4" key="1">
    <citation type="submission" date="2015-07" db="EMBL/GenBank/DDBJ databases">
        <authorList>
            <person name="Noorani M."/>
        </authorList>
    </citation>
    <scope>NUCLEOTIDE SEQUENCE [LARGE SCALE GENOMIC DNA]</scope>
    <source>
        <strain evidence="3">BBA 69670</strain>
    </source>
</reference>
<dbReference type="EMBL" id="CYGV01001677">
    <property type="protein sequence ID" value="CUA76363.1"/>
    <property type="molecule type" value="Genomic_DNA"/>
</dbReference>
<feature type="domain" description="Peptidase C14 caspase" evidence="2">
    <location>
        <begin position="152"/>
        <end position="258"/>
    </location>
</feature>
<dbReference type="AlphaFoldDB" id="A0A0K6GCM6"/>
<evidence type="ECO:0000313" key="4">
    <source>
        <dbReference type="Proteomes" id="UP000044841"/>
    </source>
</evidence>
<name>A0A0K6GCM6_9AGAM</name>
<dbReference type="GO" id="GO:0005737">
    <property type="term" value="C:cytoplasm"/>
    <property type="evidence" value="ECO:0007669"/>
    <property type="project" value="TreeGrafter"/>
</dbReference>
<dbReference type="Gene3D" id="3.40.50.1460">
    <property type="match status" value="1"/>
</dbReference>
<evidence type="ECO:0000313" key="3">
    <source>
        <dbReference type="EMBL" id="CUA76363.1"/>
    </source>
</evidence>
<dbReference type="PANTHER" id="PTHR48104">
    <property type="entry name" value="METACASPASE-4"/>
    <property type="match status" value="1"/>
</dbReference>
<dbReference type="GO" id="GO:0006508">
    <property type="term" value="P:proteolysis"/>
    <property type="evidence" value="ECO:0007669"/>
    <property type="project" value="InterPro"/>
</dbReference>
<accession>A0A0K6GCM6</accession>
<organism evidence="3 4">
    <name type="scientific">Rhizoctonia solani</name>
    <dbReference type="NCBI Taxonomy" id="456999"/>
    <lineage>
        <taxon>Eukaryota</taxon>
        <taxon>Fungi</taxon>
        <taxon>Dikarya</taxon>
        <taxon>Basidiomycota</taxon>
        <taxon>Agaricomycotina</taxon>
        <taxon>Agaricomycetes</taxon>
        <taxon>Cantharellales</taxon>
        <taxon>Ceratobasidiaceae</taxon>
        <taxon>Rhizoctonia</taxon>
    </lineage>
</organism>
<dbReference type="PANTHER" id="PTHR48104:SF30">
    <property type="entry name" value="METACASPASE-1"/>
    <property type="match status" value="1"/>
</dbReference>
<dbReference type="Pfam" id="PF00656">
    <property type="entry name" value="Peptidase_C14"/>
    <property type="match status" value="1"/>
</dbReference>
<evidence type="ECO:0000256" key="1">
    <source>
        <dbReference type="ARBA" id="ARBA00009005"/>
    </source>
</evidence>
<gene>
    <name evidence="3" type="ORF">RSOLAG22IIIB_12247</name>
</gene>
<comment type="similarity">
    <text evidence="1">Belongs to the peptidase C14B family.</text>
</comment>
<protein>
    <recommendedName>
        <fullName evidence="2">Peptidase C14 caspase domain-containing protein</fullName>
    </recommendedName>
</protein>
<dbReference type="InterPro" id="IPR050452">
    <property type="entry name" value="Metacaspase"/>
</dbReference>
<sequence>MSIKTTGNWERAFSGFRLSSSSSVIPSEIRSGWLCSIQKNLRSQSTKTLRSKVQKSPGLFVAPSILQAYHHLPIDHPVTKSVRCATKYSTKLAIMSGGVAITNVYGTIPGPLAPENLRFRTSTAEFDQLEEAMRAGDNLPNTMASLGAKLKRRALLVGVQYEADRRFTQSRSALMLSTPSDVLMVYRMLLSCGYEHQNIRILVEGVVEEPLSHPTKKNIIESLEWLFDGTEPGDYRYFHFSGHGYAYEVEEGLGKTAKIKPVVSAPIVYPDSSPLTDSEESNWSTPSRVRFYREALLTEWNYPPLSEMLEMQSEGTIRLDPYTRISDEELNAMIAKLPKGCVLTMTLNCFHGAQMHNVNYTPKGPIYRGGVGWPIDKLEEDRPTMNPFQIYPSTSLRNLFIPPVFYLHSEFRYDPKVMMERIQGPGPLDGVQATVFVWSGYTTARTHARVFMSAFSSVVQDLKGYISHRGLFQEISRKVGEGSDEDDHPLIQLWTAGGEKDEKAEVPMSERFVI</sequence>
<dbReference type="InterPro" id="IPR011600">
    <property type="entry name" value="Pept_C14_caspase"/>
</dbReference>
<dbReference type="GO" id="GO:0004197">
    <property type="term" value="F:cysteine-type endopeptidase activity"/>
    <property type="evidence" value="ECO:0007669"/>
    <property type="project" value="InterPro"/>
</dbReference>
<proteinExistence type="inferred from homology"/>
<keyword evidence="4" id="KW-1185">Reference proteome</keyword>